<keyword evidence="5" id="KW-0808">Transferase</keyword>
<dbReference type="PANTHER" id="PTHR46663">
    <property type="entry name" value="DIGUANYLATE CYCLASE DGCT-RELATED"/>
    <property type="match status" value="1"/>
</dbReference>
<keyword evidence="1" id="KW-1133">Transmembrane helix</keyword>
<feature type="domain" description="GGDEF" evidence="4">
    <location>
        <begin position="341"/>
        <end position="474"/>
    </location>
</feature>
<dbReference type="InterPro" id="IPR000160">
    <property type="entry name" value="GGDEF_dom"/>
</dbReference>
<feature type="domain" description="PAC" evidence="3">
    <location>
        <begin position="136"/>
        <end position="188"/>
    </location>
</feature>
<evidence type="ECO:0000256" key="1">
    <source>
        <dbReference type="SAM" id="Phobius"/>
    </source>
</evidence>
<dbReference type="GO" id="GO:0052621">
    <property type="term" value="F:diguanylate cyclase activity"/>
    <property type="evidence" value="ECO:0007669"/>
    <property type="project" value="UniProtKB-EC"/>
</dbReference>
<dbReference type="Proteomes" id="UP001596364">
    <property type="component" value="Unassembled WGS sequence"/>
</dbReference>
<dbReference type="InterPro" id="IPR000700">
    <property type="entry name" value="PAS-assoc_C"/>
</dbReference>
<proteinExistence type="predicted"/>
<accession>A0ABW1XL94</accession>
<sequence length="480" mass="55129">MLLFQILPSELHGWQEIVLDVTLLAVISTPLVYFLGIRRYVKMTRAARLSETLSQRALAEANRDLEFQKLTLDEHAIVSITNTKGDITYVNDKFCEISGYTQDELIGQNHRMLNSGHHPKVFFVELWQRIVSGKAWHGEIKNRAKNGSFYWVEATIVPFLNEKGKPFQYVAVRTDITRQKQMQEALKQAQRVASMGSWSLDLLSNQLIWSDEIFNIFGANPIDFPASLENFYLTVHPEDLAFVQDAFERSKQPGHNYDIEHRIIRRDDHQVRWVHEMCVHQYNERGDVIRSDGTVHDITERKLAQQEIHRLAMTDQLTGLANRLAFFGHFKQLLERAEPSNEIAVLLLDLDKFKPINDTYGHKMGDELLKFVADIFRHHCRQTDMVARLGGDEFAILLDQPQGKEGILLSAQRILNAIQQPITIEGQTLHIGVSIGCACYPMDGNSKDELLEKADIALYRVKREGRHGVQFYADIDDAKH</sequence>
<comment type="caution">
    <text evidence="5">The sequence shown here is derived from an EMBL/GenBank/DDBJ whole genome shotgun (WGS) entry which is preliminary data.</text>
</comment>
<evidence type="ECO:0000313" key="6">
    <source>
        <dbReference type="Proteomes" id="UP001596364"/>
    </source>
</evidence>
<dbReference type="SUPFAM" id="SSF55073">
    <property type="entry name" value="Nucleotide cyclase"/>
    <property type="match status" value="1"/>
</dbReference>
<dbReference type="PROSITE" id="PS50113">
    <property type="entry name" value="PAC"/>
    <property type="match status" value="2"/>
</dbReference>
<dbReference type="EC" id="2.7.7.65" evidence="5"/>
<dbReference type="Pfam" id="PF13426">
    <property type="entry name" value="PAS_9"/>
    <property type="match status" value="1"/>
</dbReference>
<evidence type="ECO:0000259" key="3">
    <source>
        <dbReference type="PROSITE" id="PS50113"/>
    </source>
</evidence>
<feature type="domain" description="PAC" evidence="3">
    <location>
        <begin position="257"/>
        <end position="310"/>
    </location>
</feature>
<dbReference type="InterPro" id="IPR043128">
    <property type="entry name" value="Rev_trsase/Diguanyl_cyclase"/>
</dbReference>
<dbReference type="PROSITE" id="PS50112">
    <property type="entry name" value="PAS"/>
    <property type="match status" value="1"/>
</dbReference>
<dbReference type="InterPro" id="IPR013655">
    <property type="entry name" value="PAS_fold_3"/>
</dbReference>
<dbReference type="Gene3D" id="2.10.70.100">
    <property type="match status" value="1"/>
</dbReference>
<evidence type="ECO:0000259" key="4">
    <source>
        <dbReference type="PROSITE" id="PS50887"/>
    </source>
</evidence>
<dbReference type="NCBIfam" id="TIGR00254">
    <property type="entry name" value="GGDEF"/>
    <property type="match status" value="1"/>
</dbReference>
<dbReference type="SMART" id="SM00086">
    <property type="entry name" value="PAC"/>
    <property type="match status" value="2"/>
</dbReference>
<keyword evidence="1" id="KW-0812">Transmembrane</keyword>
<dbReference type="Gene3D" id="3.30.450.20">
    <property type="entry name" value="PAS domain"/>
    <property type="match status" value="2"/>
</dbReference>
<feature type="transmembrane region" description="Helical" evidence="1">
    <location>
        <begin position="17"/>
        <end position="35"/>
    </location>
</feature>
<dbReference type="Pfam" id="PF08447">
    <property type="entry name" value="PAS_3"/>
    <property type="match status" value="1"/>
</dbReference>
<dbReference type="InterPro" id="IPR035965">
    <property type="entry name" value="PAS-like_dom_sf"/>
</dbReference>
<dbReference type="PANTHER" id="PTHR46663:SF4">
    <property type="entry name" value="DIGUANYLATE CYCLASE DGCT-RELATED"/>
    <property type="match status" value="1"/>
</dbReference>
<dbReference type="PROSITE" id="PS50887">
    <property type="entry name" value="GGDEF"/>
    <property type="match status" value="1"/>
</dbReference>
<dbReference type="CDD" id="cd00130">
    <property type="entry name" value="PAS"/>
    <property type="match status" value="2"/>
</dbReference>
<dbReference type="Pfam" id="PF00990">
    <property type="entry name" value="GGDEF"/>
    <property type="match status" value="1"/>
</dbReference>
<protein>
    <submittedName>
        <fullName evidence="5">Diguanylate cyclase domain-containing protein</fullName>
        <ecNumber evidence="5">2.7.7.65</ecNumber>
    </submittedName>
</protein>
<dbReference type="NCBIfam" id="TIGR00229">
    <property type="entry name" value="sensory_box"/>
    <property type="match status" value="1"/>
</dbReference>
<dbReference type="RefSeq" id="WP_131257266.1">
    <property type="nucleotide sequence ID" value="NZ_JBHSUS010000001.1"/>
</dbReference>
<evidence type="ECO:0000259" key="2">
    <source>
        <dbReference type="PROSITE" id="PS50112"/>
    </source>
</evidence>
<reference evidence="6" key="1">
    <citation type="journal article" date="2019" name="Int. J. Syst. Evol. Microbiol.">
        <title>The Global Catalogue of Microorganisms (GCM) 10K type strain sequencing project: providing services to taxonomists for standard genome sequencing and annotation.</title>
        <authorList>
            <consortium name="The Broad Institute Genomics Platform"/>
            <consortium name="The Broad Institute Genome Sequencing Center for Infectious Disease"/>
            <person name="Wu L."/>
            <person name="Ma J."/>
        </authorList>
    </citation>
    <scope>NUCLEOTIDE SEQUENCE [LARGE SCALE GENOMIC DNA]</scope>
    <source>
        <strain evidence="6">CGMCC 1.16031</strain>
    </source>
</reference>
<dbReference type="SMART" id="SM00091">
    <property type="entry name" value="PAS"/>
    <property type="match status" value="2"/>
</dbReference>
<evidence type="ECO:0000313" key="5">
    <source>
        <dbReference type="EMBL" id="MFC6439444.1"/>
    </source>
</evidence>
<organism evidence="5 6">
    <name type="scientific">Pseudobowmanella zhangzhouensis</name>
    <dbReference type="NCBI Taxonomy" id="1537679"/>
    <lineage>
        <taxon>Bacteria</taxon>
        <taxon>Pseudomonadati</taxon>
        <taxon>Pseudomonadota</taxon>
        <taxon>Gammaproteobacteria</taxon>
        <taxon>Alteromonadales</taxon>
        <taxon>Alteromonadaceae</taxon>
    </lineage>
</organism>
<keyword evidence="6" id="KW-1185">Reference proteome</keyword>
<name>A0ABW1XL94_9ALTE</name>
<dbReference type="InterPro" id="IPR052163">
    <property type="entry name" value="DGC-Regulatory_Protein"/>
</dbReference>
<gene>
    <name evidence="5" type="ORF">ACFP85_04690</name>
</gene>
<dbReference type="SMART" id="SM00267">
    <property type="entry name" value="GGDEF"/>
    <property type="match status" value="1"/>
</dbReference>
<dbReference type="InterPro" id="IPR029787">
    <property type="entry name" value="Nucleotide_cyclase"/>
</dbReference>
<dbReference type="Gene3D" id="3.30.70.270">
    <property type="match status" value="1"/>
</dbReference>
<dbReference type="EMBL" id="JBHSUS010000001">
    <property type="protein sequence ID" value="MFC6439444.1"/>
    <property type="molecule type" value="Genomic_DNA"/>
</dbReference>
<keyword evidence="5" id="KW-0548">Nucleotidyltransferase</keyword>
<dbReference type="InterPro" id="IPR000014">
    <property type="entry name" value="PAS"/>
</dbReference>
<dbReference type="SUPFAM" id="SSF55785">
    <property type="entry name" value="PYP-like sensor domain (PAS domain)"/>
    <property type="match status" value="2"/>
</dbReference>
<dbReference type="InterPro" id="IPR001610">
    <property type="entry name" value="PAC"/>
</dbReference>
<keyword evidence="1" id="KW-0472">Membrane</keyword>
<dbReference type="CDD" id="cd01949">
    <property type="entry name" value="GGDEF"/>
    <property type="match status" value="1"/>
</dbReference>
<feature type="domain" description="PAS" evidence="2">
    <location>
        <begin position="78"/>
        <end position="120"/>
    </location>
</feature>